<keyword evidence="3" id="KW-1185">Reference proteome</keyword>
<feature type="region of interest" description="Disordered" evidence="1">
    <location>
        <begin position="1"/>
        <end position="46"/>
    </location>
</feature>
<dbReference type="RefSeq" id="WP_154668755.1">
    <property type="nucleotide sequence ID" value="NZ_JAQIFT010000074.1"/>
</dbReference>
<evidence type="ECO:0000313" key="2">
    <source>
        <dbReference type="EMBL" id="MDA3734225.1"/>
    </source>
</evidence>
<accession>A0AA42J3J4</accession>
<dbReference type="Proteomes" id="UP001169242">
    <property type="component" value="Unassembled WGS sequence"/>
</dbReference>
<name>A0AA42J3J4_9FIRM</name>
<evidence type="ECO:0000313" key="3">
    <source>
        <dbReference type="Proteomes" id="UP001169242"/>
    </source>
</evidence>
<evidence type="ECO:0000256" key="1">
    <source>
        <dbReference type="SAM" id="MobiDB-lite"/>
    </source>
</evidence>
<dbReference type="AlphaFoldDB" id="A0AA42J3J4"/>
<sequence length="46" mass="5271">MDEAIKKNIPQQGSQKSRKHSGLENDPGTQTTAFKKHWNKNPENNH</sequence>
<proteinExistence type="predicted"/>
<gene>
    <name evidence="2" type="ORF">PBV87_22380</name>
</gene>
<reference evidence="2" key="1">
    <citation type="journal article" date="2023" name="Int. J. Syst. Evol. Microbiol.">
        <title>&lt;i&gt;Holtiella tumoricola&lt;/i&gt; gen. nov. sp. nov., isolated from a human clinical sample.</title>
        <authorList>
            <person name="Allen-Vercoe E."/>
            <person name="Daigneault M.C."/>
            <person name="Vancuren S.J."/>
            <person name="Cochrane K."/>
            <person name="O'Neal L.L."/>
            <person name="Sankaranarayanan K."/>
            <person name="Lawson P.A."/>
        </authorList>
    </citation>
    <scope>NUCLEOTIDE SEQUENCE</scope>
    <source>
        <strain evidence="2">CC70A</strain>
    </source>
</reference>
<organism evidence="2 3">
    <name type="scientific">Holtiella tumoricola</name>
    <dbReference type="NCBI Taxonomy" id="3018743"/>
    <lineage>
        <taxon>Bacteria</taxon>
        <taxon>Bacillati</taxon>
        <taxon>Bacillota</taxon>
        <taxon>Clostridia</taxon>
        <taxon>Lachnospirales</taxon>
        <taxon>Cellulosilyticaceae</taxon>
        <taxon>Holtiella</taxon>
    </lineage>
</organism>
<dbReference type="EMBL" id="JAQIFT010000074">
    <property type="protein sequence ID" value="MDA3734225.1"/>
    <property type="molecule type" value="Genomic_DNA"/>
</dbReference>
<protein>
    <submittedName>
        <fullName evidence="2">Uncharacterized protein</fullName>
    </submittedName>
</protein>
<comment type="caution">
    <text evidence="2">The sequence shown here is derived from an EMBL/GenBank/DDBJ whole genome shotgun (WGS) entry which is preliminary data.</text>
</comment>